<dbReference type="PANTHER" id="PTHR45947">
    <property type="entry name" value="SULFOQUINOVOSYL TRANSFERASE SQD2"/>
    <property type="match status" value="1"/>
</dbReference>
<gene>
    <name evidence="4" type="ORF">UY44_C0019G0007</name>
</gene>
<feature type="domain" description="Glycosyl transferase family 1" evidence="2">
    <location>
        <begin position="233"/>
        <end position="374"/>
    </location>
</feature>
<dbReference type="GO" id="GO:0016758">
    <property type="term" value="F:hexosyltransferase activity"/>
    <property type="evidence" value="ECO:0007669"/>
    <property type="project" value="TreeGrafter"/>
</dbReference>
<keyword evidence="4" id="KW-0808">Transferase</keyword>
<dbReference type="Proteomes" id="UP000033965">
    <property type="component" value="Unassembled WGS sequence"/>
</dbReference>
<dbReference type="Pfam" id="PF13579">
    <property type="entry name" value="Glyco_trans_4_4"/>
    <property type="match status" value="1"/>
</dbReference>
<evidence type="ECO:0000313" key="5">
    <source>
        <dbReference type="Proteomes" id="UP000033965"/>
    </source>
</evidence>
<dbReference type="SUPFAM" id="SSF53756">
    <property type="entry name" value="UDP-Glycosyltransferase/glycogen phosphorylase"/>
    <property type="match status" value="1"/>
</dbReference>
<name>A0A0G1XZJ4_9BACT</name>
<dbReference type="EMBL" id="LCPZ01000019">
    <property type="protein sequence ID" value="KKW08087.1"/>
    <property type="molecule type" value="Genomic_DNA"/>
</dbReference>
<dbReference type="Gene3D" id="3.40.50.2000">
    <property type="entry name" value="Glycogen Phosphorylase B"/>
    <property type="match status" value="2"/>
</dbReference>
<dbReference type="InterPro" id="IPR028098">
    <property type="entry name" value="Glyco_trans_4-like_N"/>
</dbReference>
<feature type="domain" description="Glycosyltransferase subfamily 4-like N-terminal" evidence="3">
    <location>
        <begin position="43"/>
        <end position="214"/>
    </location>
</feature>
<evidence type="ECO:0000259" key="2">
    <source>
        <dbReference type="Pfam" id="PF00534"/>
    </source>
</evidence>
<dbReference type="AlphaFoldDB" id="A0A0G1XZJ4"/>
<dbReference type="PANTHER" id="PTHR45947:SF3">
    <property type="entry name" value="SULFOQUINOVOSYL TRANSFERASE SQD2"/>
    <property type="match status" value="1"/>
</dbReference>
<dbReference type="InterPro" id="IPR001296">
    <property type="entry name" value="Glyco_trans_1"/>
</dbReference>
<evidence type="ECO:0000313" key="4">
    <source>
        <dbReference type="EMBL" id="KKW08087.1"/>
    </source>
</evidence>
<evidence type="ECO:0000259" key="3">
    <source>
        <dbReference type="Pfam" id="PF13579"/>
    </source>
</evidence>
<feature type="region of interest" description="Disordered" evidence="1">
    <location>
        <begin position="1"/>
        <end position="23"/>
    </location>
</feature>
<evidence type="ECO:0000256" key="1">
    <source>
        <dbReference type="SAM" id="MobiDB-lite"/>
    </source>
</evidence>
<accession>A0A0G1XZJ4</accession>
<organism evidence="4 5">
    <name type="scientific">Candidatus Kaiserbacteria bacterium GW2011_GWA2_49_19</name>
    <dbReference type="NCBI Taxonomy" id="1618669"/>
    <lineage>
        <taxon>Bacteria</taxon>
        <taxon>Candidatus Kaiseribacteriota</taxon>
    </lineage>
</organism>
<dbReference type="InterPro" id="IPR050194">
    <property type="entry name" value="Glycosyltransferase_grp1"/>
</dbReference>
<protein>
    <submittedName>
        <fullName evidence="4">Glycosyltransferase</fullName>
    </submittedName>
</protein>
<dbReference type="Pfam" id="PF00534">
    <property type="entry name" value="Glycos_transf_1"/>
    <property type="match status" value="1"/>
</dbReference>
<reference evidence="4 5" key="1">
    <citation type="journal article" date="2015" name="Nature">
        <title>rRNA introns, odd ribosomes, and small enigmatic genomes across a large radiation of phyla.</title>
        <authorList>
            <person name="Brown C.T."/>
            <person name="Hug L.A."/>
            <person name="Thomas B.C."/>
            <person name="Sharon I."/>
            <person name="Castelle C.J."/>
            <person name="Singh A."/>
            <person name="Wilkins M.J."/>
            <person name="Williams K.H."/>
            <person name="Banfield J.F."/>
        </authorList>
    </citation>
    <scope>NUCLEOTIDE SEQUENCE [LARGE SCALE GENOMIC DNA]</scope>
</reference>
<sequence>MYNNQRHGNHVANPTSNGMNKQQQTSNGMRILIVTGIFEPESGGPAIYAPNIAEKLAGSGNQVSVIAYSSEPREDFDARYKFALTRVARGNKFLNRIRMFFAVFKKSKDADLVYMLDWFAAGFPAALASRLRGIPYVVRVGGDYLWEQKYLESREKPISLSDFYEHGAYRRFSYKLFFWIIRSVLNHAETVIFNSDKQKELHRRFYGLTRAVTVCNPVPRSETRRIVRGFVTKELVYLGRMTAMKNLGTLIRAFAKAQIPDEFTLALIGDGPVKKELTSLIKELALESRVSIEQGMPFYDAMERIKNCRAFILPSWTDISPNQVYEALAIGLPAVVTKENYLSIQNQLPEMIDPNSIEDISSKLEMLADDAKYRAFAEAFRAISFENTWDDVAREHMTVFSSVVNKKN</sequence>
<comment type="caution">
    <text evidence="4">The sequence shown here is derived from an EMBL/GenBank/DDBJ whole genome shotgun (WGS) entry which is preliminary data.</text>
</comment>
<proteinExistence type="predicted"/>
<dbReference type="CDD" id="cd03801">
    <property type="entry name" value="GT4_PimA-like"/>
    <property type="match status" value="1"/>
</dbReference>